<accession>A0A829Q800</accession>
<protein>
    <submittedName>
        <fullName evidence="1">Uncharacterized protein</fullName>
    </submittedName>
</protein>
<gene>
    <name evidence="1" type="ORF">I543_0450</name>
</gene>
<dbReference type="EMBL" id="JAOF01000001">
    <property type="protein sequence ID" value="EUA49090.1"/>
    <property type="molecule type" value="Genomic_DNA"/>
</dbReference>
<comment type="caution">
    <text evidence="1">The sequence shown here is derived from an EMBL/GenBank/DDBJ whole genome shotgun (WGS) entry which is preliminary data.</text>
</comment>
<reference evidence="1 2" key="1">
    <citation type="submission" date="2013-12" db="EMBL/GenBank/DDBJ databases">
        <authorList>
            <person name="Madinger N."/>
            <person name="Lenaerts A."/>
            <person name="Ordway D."/>
            <person name="DeGroote M.A."/>
            <person name="Parker T."/>
            <person name="Sizemore C."/>
            <person name="Tallon L.J."/>
            <person name="Sadzewicz L.K."/>
            <person name="Sengamalay N."/>
            <person name="Fraser C.M."/>
            <person name="Hine E."/>
            <person name="Shefchek K.A."/>
            <person name="Das S.P."/>
            <person name="Tettelin H."/>
        </authorList>
    </citation>
    <scope>NUCLEOTIDE SEQUENCE [LARGE SCALE GENOMIC DNA]</scope>
    <source>
        <strain evidence="1 2">21</strain>
    </source>
</reference>
<sequence length="38" mass="4167">MFLDYLDRCPNGVVLSMDTSRQSCVRDSGKVEFAGATP</sequence>
<dbReference type="Proteomes" id="UP000020103">
    <property type="component" value="Unassembled WGS sequence"/>
</dbReference>
<name>A0A829Q800_9MYCO</name>
<proteinExistence type="predicted"/>
<evidence type="ECO:0000313" key="2">
    <source>
        <dbReference type="Proteomes" id="UP000020103"/>
    </source>
</evidence>
<evidence type="ECO:0000313" key="1">
    <source>
        <dbReference type="EMBL" id="EUA49090.1"/>
    </source>
</evidence>
<dbReference type="AlphaFoldDB" id="A0A829Q800"/>
<organism evidence="1 2">
    <name type="scientific">Mycobacteroides abscessus 21</name>
    <dbReference type="NCBI Taxonomy" id="1299324"/>
    <lineage>
        <taxon>Bacteria</taxon>
        <taxon>Bacillati</taxon>
        <taxon>Actinomycetota</taxon>
        <taxon>Actinomycetes</taxon>
        <taxon>Mycobacteriales</taxon>
        <taxon>Mycobacteriaceae</taxon>
        <taxon>Mycobacteroides</taxon>
        <taxon>Mycobacteroides abscessus</taxon>
    </lineage>
</organism>